<comment type="caution">
    <text evidence="2">The sequence shown here is derived from an EMBL/GenBank/DDBJ whole genome shotgun (WGS) entry which is preliminary data.</text>
</comment>
<sequence length="90" mass="10293">MSMPDTNNNNSSGQEQSLETSVRVENSPVIELKELHEKAEGSTSKRNSKKKESVFMYGNRRIVPHRKGKKTLETEVLPDKRNVLQPSRVR</sequence>
<proteinExistence type="predicted"/>
<dbReference type="AlphaFoldDB" id="A0A2I1HC23"/>
<feature type="compositionally biased region" description="Basic and acidic residues" evidence="1">
    <location>
        <begin position="31"/>
        <end position="40"/>
    </location>
</feature>
<evidence type="ECO:0000256" key="1">
    <source>
        <dbReference type="SAM" id="MobiDB-lite"/>
    </source>
</evidence>
<feature type="region of interest" description="Disordered" evidence="1">
    <location>
        <begin position="67"/>
        <end position="90"/>
    </location>
</feature>
<feature type="compositionally biased region" description="Basic and acidic residues" evidence="1">
    <location>
        <begin position="70"/>
        <end position="82"/>
    </location>
</feature>
<dbReference type="EMBL" id="LLXI01002178">
    <property type="protein sequence ID" value="PKY56427.1"/>
    <property type="molecule type" value="Genomic_DNA"/>
</dbReference>
<feature type="compositionally biased region" description="Polar residues" evidence="1">
    <location>
        <begin position="1"/>
        <end position="24"/>
    </location>
</feature>
<reference evidence="2 3" key="1">
    <citation type="submission" date="2015-10" db="EMBL/GenBank/DDBJ databases">
        <title>Genome analyses suggest a sexual origin of heterokaryosis in a supposedly ancient asexual fungus.</title>
        <authorList>
            <person name="Ropars J."/>
            <person name="Sedzielewska K."/>
            <person name="Noel J."/>
            <person name="Charron P."/>
            <person name="Farinelli L."/>
            <person name="Marton T."/>
            <person name="Kruger M."/>
            <person name="Pelin A."/>
            <person name="Brachmann A."/>
            <person name="Corradi N."/>
        </authorList>
    </citation>
    <scope>NUCLEOTIDE SEQUENCE [LARGE SCALE GENOMIC DNA]</scope>
    <source>
        <strain evidence="2 3">A4</strain>
    </source>
</reference>
<evidence type="ECO:0000313" key="2">
    <source>
        <dbReference type="EMBL" id="PKY56427.1"/>
    </source>
</evidence>
<accession>A0A2I1HC23</accession>
<dbReference type="OrthoDB" id="10417836at2759"/>
<dbReference type="Proteomes" id="UP000234323">
    <property type="component" value="Unassembled WGS sequence"/>
</dbReference>
<gene>
    <name evidence="2" type="ORF">RhiirA4_476716</name>
</gene>
<protein>
    <submittedName>
        <fullName evidence="2">Uncharacterized protein</fullName>
    </submittedName>
</protein>
<name>A0A2I1HC23_9GLOM</name>
<feature type="region of interest" description="Disordered" evidence="1">
    <location>
        <begin position="1"/>
        <end position="54"/>
    </location>
</feature>
<organism evidence="2 3">
    <name type="scientific">Rhizophagus irregularis</name>
    <dbReference type="NCBI Taxonomy" id="588596"/>
    <lineage>
        <taxon>Eukaryota</taxon>
        <taxon>Fungi</taxon>
        <taxon>Fungi incertae sedis</taxon>
        <taxon>Mucoromycota</taxon>
        <taxon>Glomeromycotina</taxon>
        <taxon>Glomeromycetes</taxon>
        <taxon>Glomerales</taxon>
        <taxon>Glomeraceae</taxon>
        <taxon>Rhizophagus</taxon>
    </lineage>
</organism>
<keyword evidence="3" id="KW-1185">Reference proteome</keyword>
<dbReference type="VEuPathDB" id="FungiDB:RhiirFUN_003732"/>
<evidence type="ECO:0000313" key="3">
    <source>
        <dbReference type="Proteomes" id="UP000234323"/>
    </source>
</evidence>